<feature type="transmembrane region" description="Helical" evidence="7">
    <location>
        <begin position="264"/>
        <end position="285"/>
    </location>
</feature>
<feature type="transmembrane region" description="Helical" evidence="7">
    <location>
        <begin position="97"/>
        <end position="118"/>
    </location>
</feature>
<feature type="signal peptide" evidence="8">
    <location>
        <begin position="1"/>
        <end position="15"/>
    </location>
</feature>
<keyword evidence="4 7" id="KW-0812">Transmembrane</keyword>
<dbReference type="GO" id="GO:0015211">
    <property type="term" value="F:purine nucleoside transmembrane transporter activity"/>
    <property type="evidence" value="ECO:0007669"/>
    <property type="project" value="UniProtKB-UniRule"/>
</dbReference>
<sequence length="325" mass="36039">MIIYTLFVLLGQSSATLLGRLYYNEGGNTVLLAALLETIGFPILIPFALYFSSSHQSNNNNKTTTNDCDNDTVYTFLGLFQAGSGVLYAIGLQNLPVSTFSLLNTTQLGFSAFFSFFLNEEKFTFLILNALVLVTISSTLLIYDTGNISGNSESQHFLVGFLCTFTASALYSLTLSMTQVIFQKLLKKETFCTVLNMVIYQSLIASIVVMVALFVSGEWWGLRREMESFEMGKLLYVVVVVMIAVGWQVYSIGAVGLIFEVSSLFSNVISTVGLPVVPILAAVFFHEKMDVNKAMSMFLGVWGFVNYVYQNYLAGKRDYQHGMSM</sequence>
<evidence type="ECO:0000313" key="9">
    <source>
        <dbReference type="EMBL" id="GFP94902.1"/>
    </source>
</evidence>
<keyword evidence="8" id="KW-0732">Signal</keyword>
<accession>A0A830C9L9</accession>
<dbReference type="InterPro" id="IPR037185">
    <property type="entry name" value="EmrE-like"/>
</dbReference>
<evidence type="ECO:0000256" key="8">
    <source>
        <dbReference type="SAM" id="SignalP"/>
    </source>
</evidence>
<feature type="transmembrane region" description="Helical" evidence="7">
    <location>
        <begin position="155"/>
        <end position="182"/>
    </location>
</feature>
<dbReference type="Proteomes" id="UP000653305">
    <property type="component" value="Unassembled WGS sequence"/>
</dbReference>
<feature type="transmembrane region" description="Helical" evidence="7">
    <location>
        <begin position="291"/>
        <end position="309"/>
    </location>
</feature>
<evidence type="ECO:0000256" key="1">
    <source>
        <dbReference type="ARBA" id="ARBA00004141"/>
    </source>
</evidence>
<keyword evidence="10" id="KW-1185">Reference proteome</keyword>
<dbReference type="OrthoDB" id="1717816at2759"/>
<comment type="subcellular location">
    <subcellularLocation>
        <location evidence="1 7">Membrane</location>
        <topology evidence="1 7">Multi-pass membrane protein</topology>
    </subcellularLocation>
</comment>
<comment type="caution">
    <text evidence="7">Lacks conserved residue(s) required for the propagation of feature annotation.</text>
</comment>
<evidence type="ECO:0000256" key="2">
    <source>
        <dbReference type="ARBA" id="ARBA00006213"/>
    </source>
</evidence>
<name>A0A830C9L9_9LAMI</name>
<proteinExistence type="inferred from homology"/>
<dbReference type="PANTHER" id="PTHR31376:SF17">
    <property type="entry name" value="PURINE PERMEASE 21-RELATED"/>
    <property type="match status" value="1"/>
</dbReference>
<evidence type="ECO:0000313" key="10">
    <source>
        <dbReference type="Proteomes" id="UP000653305"/>
    </source>
</evidence>
<keyword evidence="5 7" id="KW-1133">Transmembrane helix</keyword>
<feature type="transmembrane region" description="Helical" evidence="7">
    <location>
        <begin position="235"/>
        <end position="257"/>
    </location>
</feature>
<evidence type="ECO:0000256" key="7">
    <source>
        <dbReference type="RuleBase" id="RU368015"/>
    </source>
</evidence>
<keyword evidence="6 7" id="KW-0472">Membrane</keyword>
<comment type="similarity">
    <text evidence="2 7">Belongs to the purine permeases (TC 2.A.7.14) family.</text>
</comment>
<evidence type="ECO:0000256" key="6">
    <source>
        <dbReference type="ARBA" id="ARBA00023136"/>
    </source>
</evidence>
<evidence type="ECO:0000256" key="3">
    <source>
        <dbReference type="ARBA" id="ARBA00022448"/>
    </source>
</evidence>
<comment type="caution">
    <text evidence="9">The sequence shown here is derived from an EMBL/GenBank/DDBJ whole genome shotgun (WGS) entry which is preliminary data.</text>
</comment>
<dbReference type="AlphaFoldDB" id="A0A830C9L9"/>
<feature type="transmembrane region" description="Helical" evidence="7">
    <location>
        <begin position="194"/>
        <end position="215"/>
    </location>
</feature>
<feature type="chain" id="PRO_5032493699" description="Probable purine permease" evidence="8">
    <location>
        <begin position="16"/>
        <end position="325"/>
    </location>
</feature>
<dbReference type="GO" id="GO:0005345">
    <property type="term" value="F:purine nucleobase transmembrane transporter activity"/>
    <property type="evidence" value="ECO:0007669"/>
    <property type="project" value="UniProtKB-UniRule"/>
</dbReference>
<gene>
    <name evidence="9" type="ORF">PHJA_001634600</name>
</gene>
<reference evidence="9" key="1">
    <citation type="submission" date="2020-07" db="EMBL/GenBank/DDBJ databases">
        <title>Ethylene signaling mediates host invasion by parasitic plants.</title>
        <authorList>
            <person name="Yoshida S."/>
        </authorList>
    </citation>
    <scope>NUCLEOTIDE SEQUENCE</scope>
    <source>
        <strain evidence="9">Okayama</strain>
    </source>
</reference>
<evidence type="ECO:0000256" key="4">
    <source>
        <dbReference type="ARBA" id="ARBA00022692"/>
    </source>
</evidence>
<dbReference type="PANTHER" id="PTHR31376">
    <property type="entry name" value="OS09G0467300 PROTEIN-RELATED"/>
    <property type="match status" value="1"/>
</dbReference>
<dbReference type="EMBL" id="BMAC01000369">
    <property type="protein sequence ID" value="GFP94902.1"/>
    <property type="molecule type" value="Genomic_DNA"/>
</dbReference>
<feature type="transmembrane region" description="Helical" evidence="7">
    <location>
        <begin position="31"/>
        <end position="51"/>
    </location>
</feature>
<dbReference type="GO" id="GO:0016020">
    <property type="term" value="C:membrane"/>
    <property type="evidence" value="ECO:0007669"/>
    <property type="project" value="UniProtKB-SubCell"/>
</dbReference>
<dbReference type="InterPro" id="IPR030182">
    <property type="entry name" value="PUP_plant"/>
</dbReference>
<organism evidence="9 10">
    <name type="scientific">Phtheirospermum japonicum</name>
    <dbReference type="NCBI Taxonomy" id="374723"/>
    <lineage>
        <taxon>Eukaryota</taxon>
        <taxon>Viridiplantae</taxon>
        <taxon>Streptophyta</taxon>
        <taxon>Embryophyta</taxon>
        <taxon>Tracheophyta</taxon>
        <taxon>Spermatophyta</taxon>
        <taxon>Magnoliopsida</taxon>
        <taxon>eudicotyledons</taxon>
        <taxon>Gunneridae</taxon>
        <taxon>Pentapetalae</taxon>
        <taxon>asterids</taxon>
        <taxon>lamiids</taxon>
        <taxon>Lamiales</taxon>
        <taxon>Orobanchaceae</taxon>
        <taxon>Orobanchaceae incertae sedis</taxon>
        <taxon>Phtheirospermum</taxon>
    </lineage>
</organism>
<feature type="transmembrane region" description="Helical" evidence="7">
    <location>
        <begin position="72"/>
        <end position="91"/>
    </location>
</feature>
<feature type="transmembrane region" description="Helical" evidence="7">
    <location>
        <begin position="125"/>
        <end position="143"/>
    </location>
</feature>
<dbReference type="SUPFAM" id="SSF103481">
    <property type="entry name" value="Multidrug resistance efflux transporter EmrE"/>
    <property type="match status" value="1"/>
</dbReference>
<keyword evidence="3 7" id="KW-0813">Transport</keyword>
<protein>
    <recommendedName>
        <fullName evidence="7">Probable purine permease</fullName>
    </recommendedName>
</protein>
<dbReference type="Pfam" id="PF16913">
    <property type="entry name" value="PUNUT"/>
    <property type="match status" value="1"/>
</dbReference>
<evidence type="ECO:0000256" key="5">
    <source>
        <dbReference type="ARBA" id="ARBA00022989"/>
    </source>
</evidence>